<protein>
    <submittedName>
        <fullName evidence="1">Gag/pol protein</fullName>
    </submittedName>
</protein>
<dbReference type="OrthoDB" id="1920930at2759"/>
<proteinExistence type="predicted"/>
<sequence>MFDVLAKKHEPLTTAKETMDSLKAMFGQPERSLRHKAIKHIYIKPMKEGTSIKEHVLNMMMHFNSAEVNGGAIDEANLFKGCILKNQKNQTRS</sequence>
<organism evidence="1 2">
    <name type="scientific">Cucumis melo var. makuwa</name>
    <name type="common">Oriental melon</name>
    <dbReference type="NCBI Taxonomy" id="1194695"/>
    <lineage>
        <taxon>Eukaryota</taxon>
        <taxon>Viridiplantae</taxon>
        <taxon>Streptophyta</taxon>
        <taxon>Embryophyta</taxon>
        <taxon>Tracheophyta</taxon>
        <taxon>Spermatophyta</taxon>
        <taxon>Magnoliopsida</taxon>
        <taxon>eudicotyledons</taxon>
        <taxon>Gunneridae</taxon>
        <taxon>Pentapetalae</taxon>
        <taxon>rosids</taxon>
        <taxon>fabids</taxon>
        <taxon>Cucurbitales</taxon>
        <taxon>Cucurbitaceae</taxon>
        <taxon>Benincaseae</taxon>
        <taxon>Cucumis</taxon>
    </lineage>
</organism>
<comment type="caution">
    <text evidence="1">The sequence shown here is derived from an EMBL/GenBank/DDBJ whole genome shotgun (WGS) entry which is preliminary data.</text>
</comment>
<gene>
    <name evidence="1" type="ORF">E6C27_scaffold79G00420</name>
</gene>
<evidence type="ECO:0000313" key="1">
    <source>
        <dbReference type="EMBL" id="KAA0062557.1"/>
    </source>
</evidence>
<dbReference type="Proteomes" id="UP000321393">
    <property type="component" value="Unassembled WGS sequence"/>
</dbReference>
<evidence type="ECO:0000313" key="2">
    <source>
        <dbReference type="Proteomes" id="UP000321393"/>
    </source>
</evidence>
<reference evidence="1 2" key="1">
    <citation type="submission" date="2019-08" db="EMBL/GenBank/DDBJ databases">
        <title>Draft genome sequences of two oriental melons (Cucumis melo L. var makuwa).</title>
        <authorList>
            <person name="Kwon S.-Y."/>
        </authorList>
    </citation>
    <scope>NUCLEOTIDE SEQUENCE [LARGE SCALE GENOMIC DNA]</scope>
    <source>
        <strain evidence="2">cv. SW 3</strain>
        <tissue evidence="1">Leaf</tissue>
    </source>
</reference>
<name>A0A5A7V6I1_CUCMM</name>
<dbReference type="EMBL" id="SSTE01004244">
    <property type="protein sequence ID" value="KAA0062557.1"/>
    <property type="molecule type" value="Genomic_DNA"/>
</dbReference>
<accession>A0A5A7V6I1</accession>
<dbReference type="AlphaFoldDB" id="A0A5A7V6I1"/>